<evidence type="ECO:0000256" key="4">
    <source>
        <dbReference type="ARBA" id="ARBA00022771"/>
    </source>
</evidence>
<dbReference type="GO" id="GO:0000981">
    <property type="term" value="F:DNA-binding transcription factor activity, RNA polymerase II-specific"/>
    <property type="evidence" value="ECO:0007669"/>
    <property type="project" value="InterPro"/>
</dbReference>
<dbReference type="FunFam" id="3.30.160.60:FF:002343">
    <property type="entry name" value="Zinc finger protein 33A"/>
    <property type="match status" value="1"/>
</dbReference>
<comment type="caution">
    <text evidence="10">The sequence shown here is derived from an EMBL/GenBank/DDBJ whole genome shotgun (WGS) entry which is preliminary data.</text>
</comment>
<dbReference type="GO" id="GO:0008270">
    <property type="term" value="F:zinc ion binding"/>
    <property type="evidence" value="ECO:0007669"/>
    <property type="project" value="UniProtKB-KW"/>
</dbReference>
<keyword evidence="3" id="KW-0677">Repeat</keyword>
<comment type="subcellular location">
    <subcellularLocation>
        <location evidence="1">Nucleus</location>
    </subcellularLocation>
</comment>
<evidence type="ECO:0000256" key="3">
    <source>
        <dbReference type="ARBA" id="ARBA00022737"/>
    </source>
</evidence>
<dbReference type="Proteomes" id="UP001165063">
    <property type="component" value="Unassembled WGS sequence"/>
</dbReference>
<evidence type="ECO:0000256" key="6">
    <source>
        <dbReference type="ARBA" id="ARBA00023242"/>
    </source>
</evidence>
<dbReference type="Pfam" id="PF00096">
    <property type="entry name" value="zf-C2H2"/>
    <property type="match status" value="2"/>
</dbReference>
<feature type="domain" description="C2H2-type" evidence="9">
    <location>
        <begin position="43"/>
        <end position="73"/>
    </location>
</feature>
<dbReference type="GO" id="GO:0005634">
    <property type="term" value="C:nucleus"/>
    <property type="evidence" value="ECO:0007669"/>
    <property type="project" value="UniProtKB-SubCell"/>
</dbReference>
<feature type="region of interest" description="Disordered" evidence="8">
    <location>
        <begin position="1"/>
        <end position="40"/>
    </location>
</feature>
<dbReference type="PANTHER" id="PTHR40626:SF11">
    <property type="entry name" value="ZINC FINGER PROTEIN YPR022C"/>
    <property type="match status" value="1"/>
</dbReference>
<evidence type="ECO:0000256" key="1">
    <source>
        <dbReference type="ARBA" id="ARBA00004123"/>
    </source>
</evidence>
<evidence type="ECO:0000256" key="2">
    <source>
        <dbReference type="ARBA" id="ARBA00022723"/>
    </source>
</evidence>
<evidence type="ECO:0000313" key="11">
    <source>
        <dbReference type="Proteomes" id="UP001165063"/>
    </source>
</evidence>
<dbReference type="InterPro" id="IPR051059">
    <property type="entry name" value="VerF-like"/>
</dbReference>
<keyword evidence="2" id="KW-0479">Metal-binding</keyword>
<keyword evidence="4 7" id="KW-0863">Zinc-finger</keyword>
<proteinExistence type="predicted"/>
<dbReference type="SUPFAM" id="SSF57667">
    <property type="entry name" value="beta-beta-alpha zinc fingers"/>
    <property type="match status" value="1"/>
</dbReference>
<dbReference type="InterPro" id="IPR013087">
    <property type="entry name" value="Znf_C2H2_type"/>
</dbReference>
<dbReference type="PROSITE" id="PS50157">
    <property type="entry name" value="ZINC_FINGER_C2H2_2"/>
    <property type="match status" value="2"/>
</dbReference>
<dbReference type="AlphaFoldDB" id="A0A9W6WJM7"/>
<accession>A0A9W6WJM7</accession>
<evidence type="ECO:0000313" key="10">
    <source>
        <dbReference type="EMBL" id="GME77535.1"/>
    </source>
</evidence>
<feature type="compositionally biased region" description="Low complexity" evidence="8">
    <location>
        <begin position="170"/>
        <end position="188"/>
    </location>
</feature>
<dbReference type="EMBL" id="BSXU01012587">
    <property type="protein sequence ID" value="GME77535.1"/>
    <property type="molecule type" value="Genomic_DNA"/>
</dbReference>
<dbReference type="PROSITE" id="PS00028">
    <property type="entry name" value="ZINC_FINGER_C2H2_1"/>
    <property type="match status" value="1"/>
</dbReference>
<dbReference type="SMART" id="SM00355">
    <property type="entry name" value="ZnF_C2H2"/>
    <property type="match status" value="2"/>
</dbReference>
<name>A0A9W6WJM7_AMBMO</name>
<dbReference type="Gene3D" id="3.30.160.60">
    <property type="entry name" value="Classic Zinc Finger"/>
    <property type="match status" value="2"/>
</dbReference>
<evidence type="ECO:0000256" key="8">
    <source>
        <dbReference type="SAM" id="MobiDB-lite"/>
    </source>
</evidence>
<feature type="region of interest" description="Disordered" evidence="8">
    <location>
        <begin position="170"/>
        <end position="213"/>
    </location>
</feature>
<reference evidence="10" key="1">
    <citation type="submission" date="2023-04" db="EMBL/GenBank/DDBJ databases">
        <title>Ambrosiozyma monospora NBRC 1965.</title>
        <authorList>
            <person name="Ichikawa N."/>
            <person name="Sato H."/>
            <person name="Tonouchi N."/>
        </authorList>
    </citation>
    <scope>NUCLEOTIDE SEQUENCE</scope>
    <source>
        <strain evidence="10">NBRC 1965</strain>
    </source>
</reference>
<feature type="compositionally biased region" description="Polar residues" evidence="8">
    <location>
        <begin position="20"/>
        <end position="32"/>
    </location>
</feature>
<evidence type="ECO:0000259" key="9">
    <source>
        <dbReference type="PROSITE" id="PS50157"/>
    </source>
</evidence>
<keyword evidence="5" id="KW-0862">Zinc</keyword>
<sequence>MTSLSNSSTSSLHSPINSTHSATGMQSKQPINKNRKKSKGRVFQCTGYPNCNMTFTRSEHLARHIRKHTGERPFECEHCGKKFSRLDNLRQHKQTVHMYENFVLTYPGDKVNVRVKNNEERTREVEGARHYIGAQPITPVMMNAPQQQTPQQQQLTPQGQQIAQYAQYQPLSAQSQHHPQQQQQQQQQPSPPNSTSAHTVIVQPQSTLLPPPRRSLLNAINSEFRPKGSKPRPILVSETDIQNPVSVSAMTPTSATLTGSVVSSPIPTPTSSTSIMSPMYSPLNASFSNPGNHLQLHMNNNKHNSCVTHQDHNTHHHVNH</sequence>
<dbReference type="GO" id="GO:0000978">
    <property type="term" value="F:RNA polymerase II cis-regulatory region sequence-specific DNA binding"/>
    <property type="evidence" value="ECO:0007669"/>
    <property type="project" value="InterPro"/>
</dbReference>
<organism evidence="10 11">
    <name type="scientific">Ambrosiozyma monospora</name>
    <name type="common">Yeast</name>
    <name type="synonym">Endomycopsis monosporus</name>
    <dbReference type="NCBI Taxonomy" id="43982"/>
    <lineage>
        <taxon>Eukaryota</taxon>
        <taxon>Fungi</taxon>
        <taxon>Dikarya</taxon>
        <taxon>Ascomycota</taxon>
        <taxon>Saccharomycotina</taxon>
        <taxon>Pichiomycetes</taxon>
        <taxon>Pichiales</taxon>
        <taxon>Pichiaceae</taxon>
        <taxon>Ambrosiozyma</taxon>
    </lineage>
</organism>
<keyword evidence="11" id="KW-1185">Reference proteome</keyword>
<protein>
    <submittedName>
        <fullName evidence="10">Unnamed protein product</fullName>
    </submittedName>
</protein>
<dbReference type="PANTHER" id="PTHR40626">
    <property type="entry name" value="MIP31509P"/>
    <property type="match status" value="1"/>
</dbReference>
<dbReference type="OrthoDB" id="10018191at2759"/>
<dbReference type="GO" id="GO:0000785">
    <property type="term" value="C:chromatin"/>
    <property type="evidence" value="ECO:0007669"/>
    <property type="project" value="TreeGrafter"/>
</dbReference>
<evidence type="ECO:0000256" key="7">
    <source>
        <dbReference type="PROSITE-ProRule" id="PRU00042"/>
    </source>
</evidence>
<dbReference type="InterPro" id="IPR036236">
    <property type="entry name" value="Znf_C2H2_sf"/>
</dbReference>
<evidence type="ECO:0000256" key="5">
    <source>
        <dbReference type="ARBA" id="ARBA00022833"/>
    </source>
</evidence>
<gene>
    <name evidence="10" type="ORF">Amon01_000967600</name>
</gene>
<keyword evidence="6" id="KW-0539">Nucleus</keyword>
<feature type="domain" description="C2H2-type" evidence="9">
    <location>
        <begin position="74"/>
        <end position="102"/>
    </location>
</feature>
<feature type="compositionally biased region" description="Low complexity" evidence="8">
    <location>
        <begin position="1"/>
        <end position="19"/>
    </location>
</feature>